<evidence type="ECO:0000313" key="3">
    <source>
        <dbReference type="Proteomes" id="UP000034487"/>
    </source>
</evidence>
<gene>
    <name evidence="2" type="ORF">UX60_C0043G0006</name>
</gene>
<evidence type="ECO:0000259" key="1">
    <source>
        <dbReference type="PROSITE" id="PS50836"/>
    </source>
</evidence>
<accession>A0A0G1QDL8</accession>
<dbReference type="Proteomes" id="UP000034487">
    <property type="component" value="Unassembled WGS sequence"/>
</dbReference>
<dbReference type="EMBL" id="LCMV01000043">
    <property type="protein sequence ID" value="KKU42912.1"/>
    <property type="molecule type" value="Genomic_DNA"/>
</dbReference>
<evidence type="ECO:0000313" key="2">
    <source>
        <dbReference type="EMBL" id="KKU42912.1"/>
    </source>
</evidence>
<dbReference type="PROSITE" id="PS50836">
    <property type="entry name" value="DOMON"/>
    <property type="match status" value="1"/>
</dbReference>
<organism evidence="2 3">
    <name type="scientific">Berkelbacteria bacterium GW2011_GWA2_46_7</name>
    <dbReference type="NCBI Taxonomy" id="1618335"/>
    <lineage>
        <taxon>Bacteria</taxon>
        <taxon>Candidatus Berkelbacteria</taxon>
    </lineage>
</organism>
<dbReference type="InterPro" id="IPR005018">
    <property type="entry name" value="DOMON_domain"/>
</dbReference>
<sequence>MRKLVLFWVLILLIIQPLLTVITQVLPVQAQIDKPEDDTEITDSADAAIVDDDPTVNGDLFYQSWDGVAMLVDQEATRSCLQLSPEDLNQITAKQVDVRVTDYLLSLCLPVEFGGYGFDHIKVNRIFKNYTSEGAGKYDREGAQSVTDEGDIVSGHNRGQAVDISEVGSVTCKLVYKRHLGGSTTKWQKPLPIKVAWQSTEGVKNNPTPTAQSILGASGEMSAQSILAYLNESGEMDYYIEFVKGMDLEKALPGLPSGIATGDNDEDARVAFAKSRIEQGLNLPSGSLRGYGWDNILEATGKRHLETSLGIPSGYFDKHTLDDAMNSETIRTVLDHFGRSDDGLNLMIGTVDALKKKDAKGLKMAGVNVLADALKLPNDQKAILERAVKDKKTPSDVRLDGVPAGNTIDTEDLKRLFSADPKKQKELQDSLKTIGLAMVREAAKKAVKNKYSGLTNAILEDLLNPQKTVKLGDLTNTVGASTMGVQIGVDDANLNKGKVDIKTFVTRHGSEIATFINKEYSIKDAVSQIVPADLVGLFDGKNLTLAEKLGGVQVDKAFGWNAGSTFAVIGGKKKLADATKEIFANYVGTTLGLKNQGVSLEGNVQENYGIAVLSERLGIDQKLLKEANHFGNLMYGNLTSSVARRIFRINSTKALSELTSETDFWEEEGNVSGWKSIDIALGTPIGTVRSYIHEEISTKQLARKVTQGSLEGFTADKIYDYFGISNQFKLSAPEINALIKVFKGRDDQTLEEIETAIAAINRLMGRSVDEKANFSKDTFLEYIVAPSSGAGTKLLLDQGLRLIAESIGVNLEGYKFEDFAFMADQIKAAFGGKHDPESFKRQWGITLSDAEQLRQEYSTLKLISPDKLTAEQKARLDVLERHGALQSYLRITNGVGEFFLNATGIPIAFRTDAEAFITGDWRLAIAATSAAVLLPQINEFMPKDNKFSYAEMRAAFIMDDEAVIQLKVDQINSDLGIDTSTMELEDQNSLRREARRQLMDEAQKSVEYRMSDSLLRKIDPAIPVGFSRTMWSGTPAQRGELLQNFSLIGQSGVSFGSFSTAFVGNFYQFIRGQGRGDFFTNNDKYGAMWGFFDKWIGDNLNIGDLPSGLAKSLYYTAINGWNTSKDLKDSTGKITLVQSLDNMGKDFLISRLSSWGDKKFGLPAGSVYDLYKLYNNIQTAKTAVAKTKAINELWLFAIELGLNACKECQQFFGSVDEAIAAPPGTTQALTLGLIANYALNLGPTGIYIAAAIYLFGVYKVEYLCPKPPQELYGIAEYDSPQDQFDYGIPYEDMPEDTSTIRAGPSPGENKFVWGDQTKFTKGDNQKIWMGWSRYYVGKLLDATLDYGEQRESPWKPLQVLTYRQANAEFFEPRMVDAFGDWSIDSDTIGLGFSQKTTKTTDWVHIGFGGLY</sequence>
<comment type="caution">
    <text evidence="2">The sequence shown here is derived from an EMBL/GenBank/DDBJ whole genome shotgun (WGS) entry which is preliminary data.</text>
</comment>
<reference evidence="2 3" key="1">
    <citation type="journal article" date="2015" name="Nature">
        <title>rRNA introns, odd ribosomes, and small enigmatic genomes across a large radiation of phyla.</title>
        <authorList>
            <person name="Brown C.T."/>
            <person name="Hug L.A."/>
            <person name="Thomas B.C."/>
            <person name="Sharon I."/>
            <person name="Castelle C.J."/>
            <person name="Singh A."/>
            <person name="Wilkins M.J."/>
            <person name="Williams K.H."/>
            <person name="Banfield J.F."/>
        </authorList>
    </citation>
    <scope>NUCLEOTIDE SEQUENCE [LARGE SCALE GENOMIC DNA]</scope>
</reference>
<protein>
    <recommendedName>
        <fullName evidence="1">DOMON domain-containing protein</fullName>
    </recommendedName>
</protein>
<proteinExistence type="predicted"/>
<feature type="domain" description="DOMON" evidence="1">
    <location>
        <begin position="1375"/>
        <end position="1411"/>
    </location>
</feature>
<name>A0A0G1QDL8_9BACT</name>